<name>A0A4U0PX55_9NEIS</name>
<protein>
    <recommendedName>
        <fullName evidence="4">DUF5610 domain-containing protein</fullName>
    </recommendedName>
</protein>
<proteinExistence type="predicted"/>
<feature type="region of interest" description="Disordered" evidence="1">
    <location>
        <begin position="192"/>
        <end position="213"/>
    </location>
</feature>
<keyword evidence="3" id="KW-1185">Reference proteome</keyword>
<dbReference type="OrthoDB" id="49105at2"/>
<evidence type="ECO:0000313" key="2">
    <source>
        <dbReference type="EMBL" id="TJZ73135.1"/>
    </source>
</evidence>
<evidence type="ECO:0000256" key="1">
    <source>
        <dbReference type="SAM" id="MobiDB-lite"/>
    </source>
</evidence>
<evidence type="ECO:0000313" key="3">
    <source>
        <dbReference type="Proteomes" id="UP000310016"/>
    </source>
</evidence>
<dbReference type="EMBL" id="SUMF01000011">
    <property type="protein sequence ID" value="TJZ73135.1"/>
    <property type="molecule type" value="Genomic_DNA"/>
</dbReference>
<dbReference type="AlphaFoldDB" id="A0A4U0PX55"/>
<gene>
    <name evidence="2" type="ORF">FAZ21_10970</name>
</gene>
<organism evidence="2 3">
    <name type="scientific">Chitiniphilus eburneus</name>
    <dbReference type="NCBI Taxonomy" id="2571148"/>
    <lineage>
        <taxon>Bacteria</taxon>
        <taxon>Pseudomonadati</taxon>
        <taxon>Pseudomonadota</taxon>
        <taxon>Betaproteobacteria</taxon>
        <taxon>Neisseriales</taxon>
        <taxon>Chitinibacteraceae</taxon>
        <taxon>Chitiniphilus</taxon>
    </lineage>
</organism>
<accession>A0A4U0PX55</accession>
<dbReference type="Proteomes" id="UP000310016">
    <property type="component" value="Unassembled WGS sequence"/>
</dbReference>
<evidence type="ECO:0008006" key="4">
    <source>
        <dbReference type="Google" id="ProtNLM"/>
    </source>
</evidence>
<feature type="region of interest" description="Disordered" evidence="1">
    <location>
        <begin position="1"/>
        <end position="59"/>
    </location>
</feature>
<feature type="compositionally biased region" description="Polar residues" evidence="1">
    <location>
        <begin position="200"/>
        <end position="213"/>
    </location>
</feature>
<sequence length="213" mass="22341">MANGISSVGGQGTYPSAATKTGKTGETKSEGTVAQGAAVQEKVSVGSGKAAELTYDNPRARLAKERPELAQLVEDSERKAGQLTELLRGVLGKQGWAASTAASGNWVQIDDKTRADAQAAISDDGEWGVKKVSERILAFAEFAIGGDPEKLEKIRAAVQKGFDDAREILGGTLPDVSNKTYDAIMAKFDSWKKDGLPGAPSNQQADSGTDNKV</sequence>
<dbReference type="RefSeq" id="WP_136773493.1">
    <property type="nucleotide sequence ID" value="NZ_CP156074.1"/>
</dbReference>
<comment type="caution">
    <text evidence="2">The sequence shown here is derived from an EMBL/GenBank/DDBJ whole genome shotgun (WGS) entry which is preliminary data.</text>
</comment>
<reference evidence="2 3" key="1">
    <citation type="submission" date="2019-04" db="EMBL/GenBank/DDBJ databases">
        <title>Chitiniphilus eburnea sp. nov., a novel chitinolytic bacterium isolated from aquaculture sludge.</title>
        <authorList>
            <person name="Sheng M."/>
        </authorList>
    </citation>
    <scope>NUCLEOTIDE SEQUENCE [LARGE SCALE GENOMIC DNA]</scope>
    <source>
        <strain evidence="2 3">HX-2-15</strain>
    </source>
</reference>